<comment type="caution">
    <text evidence="2">The sequence shown here is derived from an EMBL/GenBank/DDBJ whole genome shotgun (WGS) entry which is preliminary data.</text>
</comment>
<sequence>MKSLIIFLLVLLIPFSNHALTENGEKELQFSSEEFISYWDSVSPKFNKLRNKLEKDYKKFDKSEKFLKMVFYRSQLHLLYDYYQYSTVEELIESGKFDCVSGSFLMAAFLDFYGFDYQIIETSHHVFLLVELDKQQIILESTDSFNGFISDKNEVASYLAEFKSDAKNNTLYLHPDQRAINSLINPSIYRTIDLKELKGLEYFNKAIYYNNQKNLKNAFEEITKAESYYASERILTLKRLIQTQLSLAVNY</sequence>
<dbReference type="EMBL" id="JBHUIV010000014">
    <property type="protein sequence ID" value="MFD2201647.1"/>
    <property type="molecule type" value="Genomic_DNA"/>
</dbReference>
<organism evidence="2 3">
    <name type="scientific">Shivajiella indica</name>
    <dbReference type="NCBI Taxonomy" id="872115"/>
    <lineage>
        <taxon>Bacteria</taxon>
        <taxon>Pseudomonadati</taxon>
        <taxon>Bacteroidota</taxon>
        <taxon>Cytophagia</taxon>
        <taxon>Cytophagales</taxon>
        <taxon>Cyclobacteriaceae</taxon>
        <taxon>Shivajiella</taxon>
    </lineage>
</organism>
<feature type="chain" id="PRO_5047266419" description="Transglutaminase-like domain-containing protein" evidence="1">
    <location>
        <begin position="20"/>
        <end position="251"/>
    </location>
</feature>
<gene>
    <name evidence="2" type="ORF">ACFSKV_08725</name>
</gene>
<dbReference type="Proteomes" id="UP001597414">
    <property type="component" value="Unassembled WGS sequence"/>
</dbReference>
<keyword evidence="3" id="KW-1185">Reference proteome</keyword>
<evidence type="ECO:0008006" key="4">
    <source>
        <dbReference type="Google" id="ProtNLM"/>
    </source>
</evidence>
<evidence type="ECO:0000313" key="3">
    <source>
        <dbReference type="Proteomes" id="UP001597414"/>
    </source>
</evidence>
<reference evidence="3" key="1">
    <citation type="journal article" date="2019" name="Int. J. Syst. Evol. Microbiol.">
        <title>The Global Catalogue of Microorganisms (GCM) 10K type strain sequencing project: providing services to taxonomists for standard genome sequencing and annotation.</title>
        <authorList>
            <consortium name="The Broad Institute Genomics Platform"/>
            <consortium name="The Broad Institute Genome Sequencing Center for Infectious Disease"/>
            <person name="Wu L."/>
            <person name="Ma J."/>
        </authorList>
    </citation>
    <scope>NUCLEOTIDE SEQUENCE [LARGE SCALE GENOMIC DNA]</scope>
    <source>
        <strain evidence="3">KCTC 19812</strain>
    </source>
</reference>
<evidence type="ECO:0000313" key="2">
    <source>
        <dbReference type="EMBL" id="MFD2201647.1"/>
    </source>
</evidence>
<evidence type="ECO:0000256" key="1">
    <source>
        <dbReference type="SAM" id="SignalP"/>
    </source>
</evidence>
<keyword evidence="1" id="KW-0732">Signal</keyword>
<feature type="signal peptide" evidence="1">
    <location>
        <begin position="1"/>
        <end position="19"/>
    </location>
</feature>
<proteinExistence type="predicted"/>
<dbReference type="RefSeq" id="WP_380801572.1">
    <property type="nucleotide sequence ID" value="NZ_JBHUIV010000014.1"/>
</dbReference>
<protein>
    <recommendedName>
        <fullName evidence="4">Transglutaminase-like domain-containing protein</fullName>
    </recommendedName>
</protein>
<accession>A0ABW5B678</accession>
<name>A0ABW5B678_9BACT</name>